<keyword evidence="4" id="KW-0067">ATP-binding</keyword>
<feature type="transmembrane region" description="Helical" evidence="7">
    <location>
        <begin position="178"/>
        <end position="195"/>
    </location>
</feature>
<feature type="transmembrane region" description="Helical" evidence="7">
    <location>
        <begin position="247"/>
        <end position="263"/>
    </location>
</feature>
<dbReference type="InterPro" id="IPR023298">
    <property type="entry name" value="ATPase_P-typ_TM_dom_sf"/>
</dbReference>
<feature type="transmembrane region" description="Helical" evidence="7">
    <location>
        <begin position="71"/>
        <end position="94"/>
    </location>
</feature>
<evidence type="ECO:0000256" key="7">
    <source>
        <dbReference type="SAM" id="Phobius"/>
    </source>
</evidence>
<proteinExistence type="predicted"/>
<dbReference type="OrthoDB" id="8934078at2759"/>
<dbReference type="GO" id="GO:0006874">
    <property type="term" value="P:intracellular calcium ion homeostasis"/>
    <property type="evidence" value="ECO:0007669"/>
    <property type="project" value="TreeGrafter"/>
</dbReference>
<dbReference type="Proteomes" id="UP000192220">
    <property type="component" value="Unplaced"/>
</dbReference>
<feature type="domain" description="Cation-transporting P-type ATPase C-terminal" evidence="8">
    <location>
        <begin position="71"/>
        <end position="263"/>
    </location>
</feature>
<dbReference type="PANTHER" id="PTHR45630">
    <property type="entry name" value="CATION-TRANSPORTING ATPASE-RELATED"/>
    <property type="match status" value="1"/>
</dbReference>
<gene>
    <name evidence="10" type="primary">LOC106530398</name>
</gene>
<dbReference type="GO" id="GO:0031902">
    <property type="term" value="C:late endosome membrane"/>
    <property type="evidence" value="ECO:0007669"/>
    <property type="project" value="TreeGrafter"/>
</dbReference>
<dbReference type="Pfam" id="PF00689">
    <property type="entry name" value="Cation_ATPase_C"/>
    <property type="match status" value="1"/>
</dbReference>
<keyword evidence="6" id="KW-1278">Translocase</keyword>
<evidence type="ECO:0000313" key="9">
    <source>
        <dbReference type="Proteomes" id="UP000192220"/>
    </source>
</evidence>
<evidence type="ECO:0000256" key="5">
    <source>
        <dbReference type="ARBA" id="ARBA00022842"/>
    </source>
</evidence>
<keyword evidence="3" id="KW-0547">Nucleotide-binding</keyword>
<dbReference type="InterPro" id="IPR006544">
    <property type="entry name" value="P-type_TPase_V"/>
</dbReference>
<dbReference type="GO" id="GO:0019829">
    <property type="term" value="F:ATPase-coupled monoatomic cation transmembrane transporter activity"/>
    <property type="evidence" value="ECO:0007669"/>
    <property type="project" value="TreeGrafter"/>
</dbReference>
<evidence type="ECO:0000256" key="3">
    <source>
        <dbReference type="ARBA" id="ARBA00022741"/>
    </source>
</evidence>
<name>A0A2I4CN93_AUSLI</name>
<keyword evidence="2" id="KW-0479">Metal-binding</keyword>
<evidence type="ECO:0000256" key="6">
    <source>
        <dbReference type="ARBA" id="ARBA00022967"/>
    </source>
</evidence>
<dbReference type="Gene3D" id="1.20.1110.10">
    <property type="entry name" value="Calcium-transporting ATPase, transmembrane domain"/>
    <property type="match status" value="1"/>
</dbReference>
<dbReference type="GeneID" id="106530398"/>
<dbReference type="PANTHER" id="PTHR45630:SF12">
    <property type="entry name" value="POLYAMINE-TRANSPORTING ATPASE 13A3"/>
    <property type="match status" value="1"/>
</dbReference>
<dbReference type="GO" id="GO:0046872">
    <property type="term" value="F:metal ion binding"/>
    <property type="evidence" value="ECO:0007669"/>
    <property type="project" value="UniProtKB-KW"/>
</dbReference>
<dbReference type="GO" id="GO:0140358">
    <property type="term" value="F:P-type transmembrane transporter activity"/>
    <property type="evidence" value="ECO:0007669"/>
    <property type="project" value="InterPro"/>
</dbReference>
<dbReference type="InterPro" id="IPR006068">
    <property type="entry name" value="ATPase_P-typ_cation-transptr_C"/>
</dbReference>
<keyword evidence="9" id="KW-1185">Reference proteome</keyword>
<protein>
    <submittedName>
        <fullName evidence="10">Probable cation-transporting ATPase 13A3 isoform X2</fullName>
    </submittedName>
</protein>
<evidence type="ECO:0000256" key="1">
    <source>
        <dbReference type="ARBA" id="ARBA00004141"/>
    </source>
</evidence>
<dbReference type="GO" id="GO:0005524">
    <property type="term" value="F:ATP binding"/>
    <property type="evidence" value="ECO:0007669"/>
    <property type="project" value="UniProtKB-KW"/>
</dbReference>
<evidence type="ECO:0000256" key="2">
    <source>
        <dbReference type="ARBA" id="ARBA00022723"/>
    </source>
</evidence>
<dbReference type="FunFam" id="1.20.1110.10:FF:000026">
    <property type="entry name" value="Cation-transporting ATPase"/>
    <property type="match status" value="1"/>
</dbReference>
<reference evidence="10" key="1">
    <citation type="submission" date="2025-08" db="UniProtKB">
        <authorList>
            <consortium name="RefSeq"/>
        </authorList>
    </citation>
    <scope>IDENTIFICATION</scope>
    <source>
        <strain evidence="10">Quisiro</strain>
        <tissue evidence="10">Liver</tissue>
    </source>
</reference>
<dbReference type="RefSeq" id="XP_013881454.1">
    <property type="nucleotide sequence ID" value="XM_014026000.1"/>
</dbReference>
<evidence type="ECO:0000256" key="4">
    <source>
        <dbReference type="ARBA" id="ARBA00022840"/>
    </source>
</evidence>
<dbReference type="AlphaFoldDB" id="A0A2I4CN93"/>
<accession>A0A2I4CN93</accession>
<keyword evidence="5" id="KW-0460">Magnesium</keyword>
<sequence>MTDFGLDKLQQPRADASSLMARGCQSMSHTDRRMENNAWQNTQKGERQAETQHQLCVPKHSSEILSNLGDFQFLFIDLVIILIIAFTMSLNAAWKELVWRRPPSSLISGPLLFSVLTQILTCLAFQVLAFSLVQKQSWYETWTPQSNACNSSRPGFYRSLNVSMSVDHKNIRNYENTSLFYVSSFQYLVVAIVFSKGRPFRQPRYKNWPFMVSCAGLYSFLLFIMLYPVPAIDRFLEIVCVPHDWRVTLLIIVAANAVVSFLLEEANERWGATFLSHLFCQRNKSPRVLYSQLALELQDATDWPPKPSTVTLATNPVLCVSAPL</sequence>
<feature type="transmembrane region" description="Helical" evidence="7">
    <location>
        <begin position="106"/>
        <end position="133"/>
    </location>
</feature>
<keyword evidence="7" id="KW-1133">Transmembrane helix</keyword>
<evidence type="ECO:0000313" key="10">
    <source>
        <dbReference type="RefSeq" id="XP_013881454.1"/>
    </source>
</evidence>
<dbReference type="SUPFAM" id="SSF81665">
    <property type="entry name" value="Calcium ATPase, transmembrane domain M"/>
    <property type="match status" value="1"/>
</dbReference>
<comment type="subcellular location">
    <subcellularLocation>
        <location evidence="1">Membrane</location>
        <topology evidence="1">Multi-pass membrane protein</topology>
    </subcellularLocation>
</comment>
<dbReference type="GO" id="GO:0015203">
    <property type="term" value="F:polyamine transmembrane transporter activity"/>
    <property type="evidence" value="ECO:0007669"/>
    <property type="project" value="TreeGrafter"/>
</dbReference>
<keyword evidence="7" id="KW-0812">Transmembrane</keyword>
<evidence type="ECO:0000259" key="8">
    <source>
        <dbReference type="Pfam" id="PF00689"/>
    </source>
</evidence>
<keyword evidence="7" id="KW-0472">Membrane</keyword>
<feature type="transmembrane region" description="Helical" evidence="7">
    <location>
        <begin position="207"/>
        <end position="227"/>
    </location>
</feature>
<organism evidence="9 10">
    <name type="scientific">Austrofundulus limnaeus</name>
    <name type="common">Annual killifish</name>
    <dbReference type="NCBI Taxonomy" id="52670"/>
    <lineage>
        <taxon>Eukaryota</taxon>
        <taxon>Metazoa</taxon>
        <taxon>Chordata</taxon>
        <taxon>Craniata</taxon>
        <taxon>Vertebrata</taxon>
        <taxon>Euteleostomi</taxon>
        <taxon>Actinopterygii</taxon>
        <taxon>Neopterygii</taxon>
        <taxon>Teleostei</taxon>
        <taxon>Neoteleostei</taxon>
        <taxon>Acanthomorphata</taxon>
        <taxon>Ovalentaria</taxon>
        <taxon>Atherinomorphae</taxon>
        <taxon>Cyprinodontiformes</taxon>
        <taxon>Rivulidae</taxon>
        <taxon>Austrofundulus</taxon>
    </lineage>
</organism>